<feature type="region of interest" description="Disordered" evidence="6">
    <location>
        <begin position="95"/>
        <end position="129"/>
    </location>
</feature>
<dbReference type="GO" id="GO:0070888">
    <property type="term" value="F:E-box binding"/>
    <property type="evidence" value="ECO:0007669"/>
    <property type="project" value="TreeGrafter"/>
</dbReference>
<dbReference type="AlphaFoldDB" id="A0A0L0C015"/>
<keyword evidence="5" id="KW-0539">Nucleus</keyword>
<evidence type="ECO:0000256" key="4">
    <source>
        <dbReference type="ARBA" id="ARBA00022902"/>
    </source>
</evidence>
<dbReference type="InterPro" id="IPR036638">
    <property type="entry name" value="HLH_DNA-bd_sf"/>
</dbReference>
<proteinExistence type="predicted"/>
<dbReference type="PANTHER" id="PTHR19290">
    <property type="entry name" value="BASIC HELIX-LOOP-HELIX PROTEIN NEUROGENIN-RELATED"/>
    <property type="match status" value="1"/>
</dbReference>
<dbReference type="GO" id="GO:0045944">
    <property type="term" value="P:positive regulation of transcription by RNA polymerase II"/>
    <property type="evidence" value="ECO:0007669"/>
    <property type="project" value="TreeGrafter"/>
</dbReference>
<evidence type="ECO:0000256" key="2">
    <source>
        <dbReference type="ARBA" id="ARBA00022473"/>
    </source>
</evidence>
<dbReference type="Proteomes" id="UP000037069">
    <property type="component" value="Unassembled WGS sequence"/>
</dbReference>
<protein>
    <recommendedName>
        <fullName evidence="7">BHLH domain-containing protein</fullName>
    </recommendedName>
</protein>
<keyword evidence="3" id="KW-0221">Differentiation</keyword>
<keyword evidence="9" id="KW-1185">Reference proteome</keyword>
<dbReference type="OrthoDB" id="6161578at2759"/>
<dbReference type="STRING" id="7375.A0A0L0C015"/>
<comment type="caution">
    <text evidence="8">The sequence shown here is derived from an EMBL/GenBank/DDBJ whole genome shotgun (WGS) entry which is preliminary data.</text>
</comment>
<gene>
    <name evidence="8" type="ORF">FF38_05783</name>
</gene>
<dbReference type="GO" id="GO:0000981">
    <property type="term" value="F:DNA-binding transcription factor activity, RNA polymerase II-specific"/>
    <property type="evidence" value="ECO:0007669"/>
    <property type="project" value="TreeGrafter"/>
</dbReference>
<keyword evidence="4" id="KW-0524">Neurogenesis</keyword>
<dbReference type="GO" id="GO:0046983">
    <property type="term" value="F:protein dimerization activity"/>
    <property type="evidence" value="ECO:0007669"/>
    <property type="project" value="InterPro"/>
</dbReference>
<evidence type="ECO:0000256" key="1">
    <source>
        <dbReference type="ARBA" id="ARBA00004123"/>
    </source>
</evidence>
<dbReference type="GO" id="GO:0061564">
    <property type="term" value="P:axon development"/>
    <property type="evidence" value="ECO:0007669"/>
    <property type="project" value="TreeGrafter"/>
</dbReference>
<dbReference type="InterPro" id="IPR050359">
    <property type="entry name" value="bHLH_transcription_factors"/>
</dbReference>
<dbReference type="CDD" id="cd11430">
    <property type="entry name" value="bHLH_TS_ATOH1_like"/>
    <property type="match status" value="1"/>
</dbReference>
<dbReference type="SUPFAM" id="SSF47459">
    <property type="entry name" value="HLH, helix-loop-helix DNA-binding domain"/>
    <property type="match status" value="1"/>
</dbReference>
<dbReference type="InterPro" id="IPR011598">
    <property type="entry name" value="bHLH_dom"/>
</dbReference>
<reference evidence="8 9" key="1">
    <citation type="journal article" date="2015" name="Nat. Commun.">
        <title>Lucilia cuprina genome unlocks parasitic fly biology to underpin future interventions.</title>
        <authorList>
            <person name="Anstead C.A."/>
            <person name="Korhonen P.K."/>
            <person name="Young N.D."/>
            <person name="Hall R.S."/>
            <person name="Jex A.R."/>
            <person name="Murali S.C."/>
            <person name="Hughes D.S."/>
            <person name="Lee S.F."/>
            <person name="Perry T."/>
            <person name="Stroehlein A.J."/>
            <person name="Ansell B.R."/>
            <person name="Breugelmans B."/>
            <person name="Hofmann A."/>
            <person name="Qu J."/>
            <person name="Dugan S."/>
            <person name="Lee S.L."/>
            <person name="Chao H."/>
            <person name="Dinh H."/>
            <person name="Han Y."/>
            <person name="Doddapaneni H.V."/>
            <person name="Worley K.C."/>
            <person name="Muzny D.M."/>
            <person name="Ioannidis P."/>
            <person name="Waterhouse R.M."/>
            <person name="Zdobnov E.M."/>
            <person name="James P.J."/>
            <person name="Bagnall N.H."/>
            <person name="Kotze A.C."/>
            <person name="Gibbs R.A."/>
            <person name="Richards S."/>
            <person name="Batterham P."/>
            <person name="Gasser R.B."/>
        </authorList>
    </citation>
    <scope>NUCLEOTIDE SEQUENCE [LARGE SCALE GENOMIC DNA]</scope>
    <source>
        <strain evidence="8 9">LS</strain>
        <tissue evidence="8">Full body</tissue>
    </source>
</reference>
<accession>A0A0L0C015</accession>
<dbReference type="Pfam" id="PF00010">
    <property type="entry name" value="HLH"/>
    <property type="match status" value="1"/>
</dbReference>
<evidence type="ECO:0000313" key="9">
    <source>
        <dbReference type="Proteomes" id="UP000037069"/>
    </source>
</evidence>
<dbReference type="GO" id="GO:0007423">
    <property type="term" value="P:sensory organ development"/>
    <property type="evidence" value="ECO:0007669"/>
    <property type="project" value="TreeGrafter"/>
</dbReference>
<name>A0A0L0C015_LUCCU</name>
<evidence type="ECO:0000256" key="5">
    <source>
        <dbReference type="ARBA" id="ARBA00023242"/>
    </source>
</evidence>
<dbReference type="PANTHER" id="PTHR19290:SF162">
    <property type="entry name" value="TRANSCRIPTION FACTOR ATOH7"/>
    <property type="match status" value="1"/>
</dbReference>
<dbReference type="SMART" id="SM00353">
    <property type="entry name" value="HLH"/>
    <property type="match status" value="1"/>
</dbReference>
<dbReference type="Gene3D" id="4.10.280.10">
    <property type="entry name" value="Helix-loop-helix DNA-binding domain"/>
    <property type="match status" value="1"/>
</dbReference>
<dbReference type="PROSITE" id="PS50888">
    <property type="entry name" value="BHLH"/>
    <property type="match status" value="1"/>
</dbReference>
<feature type="domain" description="BHLH" evidence="7">
    <location>
        <begin position="130"/>
        <end position="182"/>
    </location>
</feature>
<keyword evidence="2" id="KW-0217">Developmental protein</keyword>
<dbReference type="EMBL" id="JRES01001096">
    <property type="protein sequence ID" value="KNC25608.1"/>
    <property type="molecule type" value="Genomic_DNA"/>
</dbReference>
<organism evidence="8 9">
    <name type="scientific">Lucilia cuprina</name>
    <name type="common">Green bottle fly</name>
    <name type="synonym">Australian sheep blowfly</name>
    <dbReference type="NCBI Taxonomy" id="7375"/>
    <lineage>
        <taxon>Eukaryota</taxon>
        <taxon>Metazoa</taxon>
        <taxon>Ecdysozoa</taxon>
        <taxon>Arthropoda</taxon>
        <taxon>Hexapoda</taxon>
        <taxon>Insecta</taxon>
        <taxon>Pterygota</taxon>
        <taxon>Neoptera</taxon>
        <taxon>Endopterygota</taxon>
        <taxon>Diptera</taxon>
        <taxon>Brachycera</taxon>
        <taxon>Muscomorpha</taxon>
        <taxon>Oestroidea</taxon>
        <taxon>Calliphoridae</taxon>
        <taxon>Luciliinae</taxon>
        <taxon>Lucilia</taxon>
    </lineage>
</organism>
<evidence type="ECO:0000259" key="7">
    <source>
        <dbReference type="PROSITE" id="PS50888"/>
    </source>
</evidence>
<sequence>MNLSENYTVFNKYIASSSTLTDFNYASSAEDDSSQYLGSPNYPAAANYTNNINYMDSWPLTPAITPNNTPDYYQQNYNSNNNSYNENSDCALNKTTATKTTKKSKKSTGGSKKIQSQIPTNPPSPTVLKKRRQAANARERKRMNGLNEAFDRLREVVPAPSLEQKLSKFETLQMAQTYIIALMDMLGSDTSDISYNSLYSPASNSSMVSSSFSTDLSLQ</sequence>
<dbReference type="GO" id="GO:0005634">
    <property type="term" value="C:nucleus"/>
    <property type="evidence" value="ECO:0007669"/>
    <property type="project" value="UniProtKB-SubCell"/>
</dbReference>
<evidence type="ECO:0000256" key="3">
    <source>
        <dbReference type="ARBA" id="ARBA00022782"/>
    </source>
</evidence>
<comment type="subcellular location">
    <subcellularLocation>
        <location evidence="1">Nucleus</location>
    </subcellularLocation>
</comment>
<evidence type="ECO:0000313" key="8">
    <source>
        <dbReference type="EMBL" id="KNC25608.1"/>
    </source>
</evidence>
<evidence type="ECO:0000256" key="6">
    <source>
        <dbReference type="SAM" id="MobiDB-lite"/>
    </source>
</evidence>